<evidence type="ECO:0000256" key="1">
    <source>
        <dbReference type="ARBA" id="ARBA00001946"/>
    </source>
</evidence>
<evidence type="ECO:0000256" key="6">
    <source>
        <dbReference type="ARBA" id="ARBA00022490"/>
    </source>
</evidence>
<accession>A0A6M4JAM7</accession>
<dbReference type="GO" id="GO:0006166">
    <property type="term" value="P:purine ribonucleoside salvage"/>
    <property type="evidence" value="ECO:0007669"/>
    <property type="project" value="UniProtKB-KW"/>
</dbReference>
<keyword evidence="18" id="KW-1185">Reference proteome</keyword>
<evidence type="ECO:0000259" key="16">
    <source>
        <dbReference type="Pfam" id="PF00156"/>
    </source>
</evidence>
<dbReference type="GO" id="GO:0005829">
    <property type="term" value="C:cytosol"/>
    <property type="evidence" value="ECO:0007669"/>
    <property type="project" value="TreeGrafter"/>
</dbReference>
<dbReference type="EMBL" id="CP053097">
    <property type="protein sequence ID" value="QJR44044.1"/>
    <property type="molecule type" value="Genomic_DNA"/>
</dbReference>
<comment type="catalytic activity">
    <reaction evidence="13">
        <text>GMP + diphosphate = guanine + 5-phospho-alpha-D-ribose 1-diphosphate</text>
        <dbReference type="Rhea" id="RHEA:25424"/>
        <dbReference type="ChEBI" id="CHEBI:16235"/>
        <dbReference type="ChEBI" id="CHEBI:33019"/>
        <dbReference type="ChEBI" id="CHEBI:58017"/>
        <dbReference type="ChEBI" id="CHEBI:58115"/>
        <dbReference type="EC" id="2.4.2.8"/>
    </reaction>
    <physiologicalReaction direction="right-to-left" evidence="13">
        <dbReference type="Rhea" id="RHEA:25426"/>
    </physiologicalReaction>
</comment>
<dbReference type="KEGG" id="mmio:HLA92_01150"/>
<comment type="catalytic activity">
    <reaction evidence="14">
        <text>IMP + diphosphate = hypoxanthine + 5-phospho-alpha-D-ribose 1-diphosphate</text>
        <dbReference type="Rhea" id="RHEA:17973"/>
        <dbReference type="ChEBI" id="CHEBI:17368"/>
        <dbReference type="ChEBI" id="CHEBI:33019"/>
        <dbReference type="ChEBI" id="CHEBI:58017"/>
        <dbReference type="ChEBI" id="CHEBI:58053"/>
        <dbReference type="EC" id="2.4.2.8"/>
    </reaction>
    <physiologicalReaction direction="right-to-left" evidence="14">
        <dbReference type="Rhea" id="RHEA:17975"/>
    </physiologicalReaction>
</comment>
<evidence type="ECO:0000256" key="12">
    <source>
        <dbReference type="ARBA" id="ARBA00022842"/>
    </source>
</evidence>
<dbReference type="GO" id="GO:0046100">
    <property type="term" value="P:hypoxanthine metabolic process"/>
    <property type="evidence" value="ECO:0007669"/>
    <property type="project" value="TreeGrafter"/>
</dbReference>
<evidence type="ECO:0000256" key="8">
    <source>
        <dbReference type="ARBA" id="ARBA00022679"/>
    </source>
</evidence>
<comment type="similarity">
    <text evidence="5 15">Belongs to the purine/pyrimidine phosphoribosyltransferase family.</text>
</comment>
<dbReference type="CDD" id="cd06223">
    <property type="entry name" value="PRTases_typeI"/>
    <property type="match status" value="1"/>
</dbReference>
<dbReference type="PANTHER" id="PTHR43340:SF1">
    <property type="entry name" value="HYPOXANTHINE PHOSPHORIBOSYLTRANSFERASE"/>
    <property type="match status" value="1"/>
</dbReference>
<sequence length="183" mass="20653">MQIDSRMDKILFSQEQLETRIKELSNWVNETYKNSNDLIIVGILKGCIPFLAQLIKNINVDFILDFITISSYNGGTKSSGSVKVLLDLANDIENKDVLVIEDIVDTGRTISKTIDILKSRNPKSLKVLTLLDKPAGRQNDFKVDNCGFVVPNVFIVGFGFDWNEKMRNIPYIGTLKPELIKKS</sequence>
<dbReference type="Pfam" id="PF00156">
    <property type="entry name" value="Pribosyltran"/>
    <property type="match status" value="1"/>
</dbReference>
<dbReference type="GO" id="GO:0000166">
    <property type="term" value="F:nucleotide binding"/>
    <property type="evidence" value="ECO:0007669"/>
    <property type="project" value="UniProtKB-KW"/>
</dbReference>
<keyword evidence="9 15" id="KW-0479">Metal-binding</keyword>
<evidence type="ECO:0000256" key="5">
    <source>
        <dbReference type="ARBA" id="ARBA00008391"/>
    </source>
</evidence>
<dbReference type="GO" id="GO:0006178">
    <property type="term" value="P:guanine salvage"/>
    <property type="evidence" value="ECO:0007669"/>
    <property type="project" value="TreeGrafter"/>
</dbReference>
<evidence type="ECO:0000256" key="15">
    <source>
        <dbReference type="RuleBase" id="RU364099"/>
    </source>
</evidence>
<dbReference type="UniPathway" id="UPA00591">
    <property type="reaction ID" value="UER00648"/>
</dbReference>
<dbReference type="InterPro" id="IPR005904">
    <property type="entry name" value="Hxn_phspho_trans"/>
</dbReference>
<dbReference type="EC" id="2.4.2.8" evidence="15"/>
<dbReference type="RefSeq" id="WP_171112705.1">
    <property type="nucleotide sequence ID" value="NZ_CP053097.1"/>
</dbReference>
<evidence type="ECO:0000256" key="11">
    <source>
        <dbReference type="ARBA" id="ARBA00022741"/>
    </source>
</evidence>
<keyword evidence="12 15" id="KW-0460">Magnesium</keyword>
<dbReference type="NCBIfam" id="TIGR01203">
    <property type="entry name" value="HGPRTase"/>
    <property type="match status" value="1"/>
</dbReference>
<comment type="pathway">
    <text evidence="4">Purine metabolism; GMP biosynthesis via salvage pathway; GMP from guanine: step 1/1.</text>
</comment>
<dbReference type="GO" id="GO:0052657">
    <property type="term" value="F:guanine phosphoribosyltransferase activity"/>
    <property type="evidence" value="ECO:0007669"/>
    <property type="project" value="UniProtKB-ARBA"/>
</dbReference>
<evidence type="ECO:0000256" key="7">
    <source>
        <dbReference type="ARBA" id="ARBA00022676"/>
    </source>
</evidence>
<keyword evidence="11 15" id="KW-0547">Nucleotide-binding</keyword>
<keyword evidence="10 15" id="KW-0660">Purine salvage</keyword>
<dbReference type="PANTHER" id="PTHR43340">
    <property type="entry name" value="HYPOXANTHINE-GUANINE PHOSPHORIBOSYLTRANSFERASE"/>
    <property type="match status" value="1"/>
</dbReference>
<evidence type="ECO:0000256" key="4">
    <source>
        <dbReference type="ARBA" id="ARBA00004676"/>
    </source>
</evidence>
<comment type="cofactor">
    <cofactor evidence="1 15">
        <name>Mg(2+)</name>
        <dbReference type="ChEBI" id="CHEBI:18420"/>
    </cofactor>
</comment>
<evidence type="ECO:0000256" key="2">
    <source>
        <dbReference type="ARBA" id="ARBA00004496"/>
    </source>
</evidence>
<dbReference type="SUPFAM" id="SSF53271">
    <property type="entry name" value="PRTase-like"/>
    <property type="match status" value="1"/>
</dbReference>
<dbReference type="GO" id="GO:0032264">
    <property type="term" value="P:IMP salvage"/>
    <property type="evidence" value="ECO:0007669"/>
    <property type="project" value="UniProtKB-UniPathway"/>
</dbReference>
<evidence type="ECO:0000313" key="17">
    <source>
        <dbReference type="EMBL" id="QJR44044.1"/>
    </source>
</evidence>
<feature type="domain" description="Phosphoribosyltransferase" evidence="16">
    <location>
        <begin position="13"/>
        <end position="161"/>
    </location>
</feature>
<name>A0A6M4JAM7_9MOLU</name>
<dbReference type="Proteomes" id="UP000502118">
    <property type="component" value="Chromosome"/>
</dbReference>
<keyword evidence="6 15" id="KW-0963">Cytoplasm</keyword>
<comment type="subcellular location">
    <subcellularLocation>
        <location evidence="2 15">Cytoplasm</location>
    </subcellularLocation>
</comment>
<dbReference type="InterPro" id="IPR000836">
    <property type="entry name" value="PRTase_dom"/>
</dbReference>
<comment type="pathway">
    <text evidence="3 15">Purine metabolism; IMP biosynthesis via salvage pathway; IMP from hypoxanthine: step 1/1.</text>
</comment>
<dbReference type="Gene3D" id="3.40.50.2020">
    <property type="match status" value="1"/>
</dbReference>
<dbReference type="GO" id="GO:0032263">
    <property type="term" value="P:GMP salvage"/>
    <property type="evidence" value="ECO:0007669"/>
    <property type="project" value="TreeGrafter"/>
</dbReference>
<evidence type="ECO:0000256" key="14">
    <source>
        <dbReference type="ARBA" id="ARBA00049402"/>
    </source>
</evidence>
<evidence type="ECO:0000256" key="3">
    <source>
        <dbReference type="ARBA" id="ARBA00004669"/>
    </source>
</evidence>
<evidence type="ECO:0000256" key="10">
    <source>
        <dbReference type="ARBA" id="ARBA00022726"/>
    </source>
</evidence>
<keyword evidence="7 15" id="KW-0328">Glycosyltransferase</keyword>
<dbReference type="InterPro" id="IPR029057">
    <property type="entry name" value="PRTase-like"/>
</dbReference>
<protein>
    <recommendedName>
        <fullName evidence="15">Hypoxanthine phosphoribosyltransferase</fullName>
        <ecNumber evidence="15">2.4.2.8</ecNumber>
    </recommendedName>
</protein>
<gene>
    <name evidence="17" type="primary">hpt</name>
    <name evidence="17" type="ORF">HLA92_01150</name>
</gene>
<evidence type="ECO:0000313" key="18">
    <source>
        <dbReference type="Proteomes" id="UP000502118"/>
    </source>
</evidence>
<organism evidence="17 18">
    <name type="scientific">Mycoplasma miroungirhinis</name>
    <dbReference type="NCBI Taxonomy" id="754516"/>
    <lineage>
        <taxon>Bacteria</taxon>
        <taxon>Bacillati</taxon>
        <taxon>Mycoplasmatota</taxon>
        <taxon>Mollicutes</taxon>
        <taxon>Mycoplasmataceae</taxon>
        <taxon>Mycoplasma</taxon>
    </lineage>
</organism>
<dbReference type="FunFam" id="3.40.50.2020:FF:000006">
    <property type="entry name" value="Hypoxanthine phosphoribosyltransferase"/>
    <property type="match status" value="1"/>
</dbReference>
<reference evidence="17 18" key="1">
    <citation type="submission" date="2020-05" db="EMBL/GenBank/DDBJ databases">
        <title>Novel Mycoplasma species detected in Mirounga angustirostris (northern elephant seal) from the USA.</title>
        <authorList>
            <person name="Volokhov D.V."/>
        </authorList>
    </citation>
    <scope>NUCLEOTIDE SEQUENCE [LARGE SCALE GENOMIC DNA]</scope>
    <source>
        <strain evidence="17 18">Mirounga ES2806-NAS</strain>
    </source>
</reference>
<evidence type="ECO:0000256" key="13">
    <source>
        <dbReference type="ARBA" id="ARBA00048811"/>
    </source>
</evidence>
<dbReference type="GO" id="GO:0000287">
    <property type="term" value="F:magnesium ion binding"/>
    <property type="evidence" value="ECO:0007669"/>
    <property type="project" value="TreeGrafter"/>
</dbReference>
<keyword evidence="8 15" id="KW-0808">Transferase</keyword>
<proteinExistence type="inferred from homology"/>
<evidence type="ECO:0000256" key="9">
    <source>
        <dbReference type="ARBA" id="ARBA00022723"/>
    </source>
</evidence>
<dbReference type="InterPro" id="IPR050408">
    <property type="entry name" value="HGPRT"/>
</dbReference>
<dbReference type="GO" id="GO:0004422">
    <property type="term" value="F:hypoxanthine phosphoribosyltransferase activity"/>
    <property type="evidence" value="ECO:0007669"/>
    <property type="project" value="InterPro"/>
</dbReference>
<dbReference type="AlphaFoldDB" id="A0A6M4JAM7"/>